<dbReference type="InterPro" id="IPR003680">
    <property type="entry name" value="Flavodoxin_fold"/>
</dbReference>
<gene>
    <name evidence="4" type="ORF">FHS83_000328</name>
</gene>
<dbReference type="PANTHER" id="PTHR10204">
    <property type="entry name" value="NAD P H OXIDOREDUCTASE-RELATED"/>
    <property type="match status" value="1"/>
</dbReference>
<comment type="similarity">
    <text evidence="1">Belongs to the NAD(P)H dehydrogenase (quinone) family.</text>
</comment>
<dbReference type="Pfam" id="PF02525">
    <property type="entry name" value="Flavodoxin_2"/>
    <property type="match status" value="1"/>
</dbReference>
<dbReference type="GO" id="GO:0005829">
    <property type="term" value="C:cytosol"/>
    <property type="evidence" value="ECO:0007669"/>
    <property type="project" value="TreeGrafter"/>
</dbReference>
<evidence type="ECO:0000313" key="5">
    <source>
        <dbReference type="Proteomes" id="UP000570514"/>
    </source>
</evidence>
<dbReference type="PANTHER" id="PTHR10204:SF34">
    <property type="entry name" value="NAD(P)H DEHYDROGENASE [QUINONE] 1 ISOFORM 1"/>
    <property type="match status" value="1"/>
</dbReference>
<name>A0A846MVB9_9PROT</name>
<dbReference type="Proteomes" id="UP000570514">
    <property type="component" value="Unassembled WGS sequence"/>
</dbReference>
<evidence type="ECO:0000259" key="3">
    <source>
        <dbReference type="Pfam" id="PF02525"/>
    </source>
</evidence>
<accession>A0A846MVB9</accession>
<dbReference type="EC" id="1.6.5.2" evidence="4"/>
<protein>
    <submittedName>
        <fullName evidence="4">NAD(P)H dehydrogenase (Quinone)</fullName>
        <ecNumber evidence="4">1.6.5.2</ecNumber>
    </submittedName>
</protein>
<dbReference type="SUPFAM" id="SSF52218">
    <property type="entry name" value="Flavoproteins"/>
    <property type="match status" value="1"/>
</dbReference>
<reference evidence="4 5" key="1">
    <citation type="submission" date="2020-03" db="EMBL/GenBank/DDBJ databases">
        <title>Genomic Encyclopedia of Type Strains, Phase IV (KMG-IV): sequencing the most valuable type-strain genomes for metagenomic binning, comparative biology and taxonomic classification.</title>
        <authorList>
            <person name="Goeker M."/>
        </authorList>
    </citation>
    <scope>NUCLEOTIDE SEQUENCE [LARGE SCALE GENOMIC DNA]</scope>
    <source>
        <strain evidence="4 5">DSM 19867</strain>
    </source>
</reference>
<dbReference type="EMBL" id="JAASRM010000001">
    <property type="protein sequence ID" value="NIK87010.1"/>
    <property type="molecule type" value="Genomic_DNA"/>
</dbReference>
<dbReference type="InterPro" id="IPR029039">
    <property type="entry name" value="Flavoprotein-like_sf"/>
</dbReference>
<keyword evidence="2 4" id="KW-0560">Oxidoreductase</keyword>
<feature type="domain" description="Flavodoxin-like fold" evidence="3">
    <location>
        <begin position="3"/>
        <end position="214"/>
    </location>
</feature>
<dbReference type="GO" id="GO:0003955">
    <property type="term" value="F:NAD(P)H dehydrogenase (quinone) activity"/>
    <property type="evidence" value="ECO:0007669"/>
    <property type="project" value="UniProtKB-EC"/>
</dbReference>
<dbReference type="RefSeq" id="WP_167080221.1">
    <property type="nucleotide sequence ID" value="NZ_BAAADC010000001.1"/>
</dbReference>
<evidence type="ECO:0000313" key="4">
    <source>
        <dbReference type="EMBL" id="NIK87010.1"/>
    </source>
</evidence>
<organism evidence="4 5">
    <name type="scientific">Rhizomicrobium palustre</name>
    <dbReference type="NCBI Taxonomy" id="189966"/>
    <lineage>
        <taxon>Bacteria</taxon>
        <taxon>Pseudomonadati</taxon>
        <taxon>Pseudomonadota</taxon>
        <taxon>Alphaproteobacteria</taxon>
        <taxon>Micropepsales</taxon>
        <taxon>Micropepsaceae</taxon>
        <taxon>Rhizomicrobium</taxon>
    </lineage>
</organism>
<dbReference type="AlphaFoldDB" id="A0A846MVB9"/>
<dbReference type="Gene3D" id="3.40.50.360">
    <property type="match status" value="1"/>
</dbReference>
<dbReference type="InterPro" id="IPR051545">
    <property type="entry name" value="NAD(P)H_dehydrogenase_qn"/>
</dbReference>
<evidence type="ECO:0000256" key="2">
    <source>
        <dbReference type="ARBA" id="ARBA00023002"/>
    </source>
</evidence>
<proteinExistence type="inferred from homology"/>
<keyword evidence="5" id="KW-1185">Reference proteome</keyword>
<sequence>MSKTVHIVFAHPDPNSLTRQMADTAKEALEAEGHRVLTSDLYGMGWKAVYGPEDFPERLNPERLSFPRESGHARESGTQPADIAAEQEKLLAADALILQFPLWWFSMPAILKGWIDRVWAYGLAYGYQNAGNTHRYGEGGFAGRRALVSVTTGGPEADYGPRGINGPLDQLLFPLTHGALFYPGMEVLPLQAVYGSSRLTEESVEAAKAAMRARMKTLFTETPIAYRKQNGGDFPDRHTMADHIPPGLTGITAHIA</sequence>
<comment type="caution">
    <text evidence="4">The sequence shown here is derived from an EMBL/GenBank/DDBJ whole genome shotgun (WGS) entry which is preliminary data.</text>
</comment>
<evidence type="ECO:0000256" key="1">
    <source>
        <dbReference type="ARBA" id="ARBA00006252"/>
    </source>
</evidence>